<evidence type="ECO:0000313" key="3">
    <source>
        <dbReference type="Proteomes" id="UP000652354"/>
    </source>
</evidence>
<organism evidence="2 3">
    <name type="scientific">Demequina activiva</name>
    <dbReference type="NCBI Taxonomy" id="1582364"/>
    <lineage>
        <taxon>Bacteria</taxon>
        <taxon>Bacillati</taxon>
        <taxon>Actinomycetota</taxon>
        <taxon>Actinomycetes</taxon>
        <taxon>Micrococcales</taxon>
        <taxon>Demequinaceae</taxon>
        <taxon>Demequina</taxon>
    </lineage>
</organism>
<proteinExistence type="predicted"/>
<dbReference type="AlphaFoldDB" id="A0A919Q0Z7"/>
<dbReference type="SUPFAM" id="SSF51182">
    <property type="entry name" value="RmlC-like cupins"/>
    <property type="match status" value="1"/>
</dbReference>
<dbReference type="InterPro" id="IPR039935">
    <property type="entry name" value="YML079W-like"/>
</dbReference>
<dbReference type="PANTHER" id="PTHR33387:SF3">
    <property type="entry name" value="DUF985 DOMAIN-CONTAINING PROTEIN"/>
    <property type="match status" value="1"/>
</dbReference>
<dbReference type="CDD" id="cd06121">
    <property type="entry name" value="cupin_YML079wp"/>
    <property type="match status" value="1"/>
</dbReference>
<comment type="caution">
    <text evidence="2">The sequence shown here is derived from an EMBL/GenBank/DDBJ whole genome shotgun (WGS) entry which is preliminary data.</text>
</comment>
<dbReference type="EMBL" id="BONR01000001">
    <property type="protein sequence ID" value="GIG53654.1"/>
    <property type="molecule type" value="Genomic_DNA"/>
</dbReference>
<dbReference type="PANTHER" id="PTHR33387">
    <property type="entry name" value="RMLC-LIKE JELLY ROLL FOLD PROTEIN"/>
    <property type="match status" value="1"/>
</dbReference>
<evidence type="ECO:0000313" key="2">
    <source>
        <dbReference type="EMBL" id="GIG53654.1"/>
    </source>
</evidence>
<dbReference type="InterPro" id="IPR009327">
    <property type="entry name" value="Cupin_DUF985"/>
</dbReference>
<feature type="domain" description="DUF985" evidence="1">
    <location>
        <begin position="8"/>
        <end position="143"/>
    </location>
</feature>
<dbReference type="Gene3D" id="2.60.120.10">
    <property type="entry name" value="Jelly Rolls"/>
    <property type="match status" value="1"/>
</dbReference>
<dbReference type="RefSeq" id="WP_203653091.1">
    <property type="nucleotide sequence ID" value="NZ_BONR01000001.1"/>
</dbReference>
<gene>
    <name evidence="2" type="ORF">Dac01nite_04060</name>
</gene>
<accession>A0A919Q0Z7</accession>
<keyword evidence="3" id="KW-1185">Reference proteome</keyword>
<dbReference type="InterPro" id="IPR011051">
    <property type="entry name" value="RmlC_Cupin_sf"/>
</dbReference>
<name>A0A919Q0Z7_9MICO</name>
<dbReference type="Pfam" id="PF06172">
    <property type="entry name" value="Cupin_5"/>
    <property type="match status" value="1"/>
</dbReference>
<dbReference type="InterPro" id="IPR014710">
    <property type="entry name" value="RmlC-like_jellyroll"/>
</dbReference>
<sequence>MTIPATASALQLEPHPEGGWFRRTYTASSPVATPGGERPAATCIHYLLTPGERSSWHVVSSDEIWLWHGPGVLELRLGGDGAEPCDEADARVVRLGPDVTGTDVAQCLVPAGTWQAAELAGEQEALVSCVVSPGFDFADWRLAQPGA</sequence>
<reference evidence="2" key="1">
    <citation type="submission" date="2021-01" db="EMBL/GenBank/DDBJ databases">
        <title>Whole genome shotgun sequence of Demequina activiva NBRC 110675.</title>
        <authorList>
            <person name="Komaki H."/>
            <person name="Tamura T."/>
        </authorList>
    </citation>
    <scope>NUCLEOTIDE SEQUENCE</scope>
    <source>
        <strain evidence="2">NBRC 110675</strain>
    </source>
</reference>
<evidence type="ECO:0000259" key="1">
    <source>
        <dbReference type="Pfam" id="PF06172"/>
    </source>
</evidence>
<protein>
    <submittedName>
        <fullName evidence="2">Cupin</fullName>
    </submittedName>
</protein>
<dbReference type="Proteomes" id="UP000652354">
    <property type="component" value="Unassembled WGS sequence"/>
</dbReference>